<organism evidence="9 10">
    <name type="scientific">Bacteroides ovatus</name>
    <dbReference type="NCBI Taxonomy" id="28116"/>
    <lineage>
        <taxon>Bacteria</taxon>
        <taxon>Pseudomonadati</taxon>
        <taxon>Bacteroidota</taxon>
        <taxon>Bacteroidia</taxon>
        <taxon>Bacteroidales</taxon>
        <taxon>Bacteroidaceae</taxon>
        <taxon>Bacteroides</taxon>
    </lineage>
</organism>
<dbReference type="AlphaFoldDB" id="A0AAW6HIK2"/>
<evidence type="ECO:0000313" key="10">
    <source>
        <dbReference type="Proteomes" id="UP001219389"/>
    </source>
</evidence>
<evidence type="ECO:0000256" key="3">
    <source>
        <dbReference type="ARBA" id="ARBA00022475"/>
    </source>
</evidence>
<dbReference type="Proteomes" id="UP001219389">
    <property type="component" value="Unassembled WGS sequence"/>
</dbReference>
<dbReference type="Pfam" id="PF01757">
    <property type="entry name" value="Acyl_transf_3"/>
    <property type="match status" value="1"/>
</dbReference>
<evidence type="ECO:0000256" key="2">
    <source>
        <dbReference type="ARBA" id="ARBA00007400"/>
    </source>
</evidence>
<evidence type="ECO:0000256" key="4">
    <source>
        <dbReference type="ARBA" id="ARBA00022692"/>
    </source>
</evidence>
<reference evidence="9" key="1">
    <citation type="submission" date="2022-10" db="EMBL/GenBank/DDBJ databases">
        <title>Human gut microbiome strain richness.</title>
        <authorList>
            <person name="Chen-Liaw A."/>
        </authorList>
    </citation>
    <scope>NUCLEOTIDE SEQUENCE</scope>
    <source>
        <strain evidence="9">BSD2780120875st1_E1_BSD2780120875_150330</strain>
    </source>
</reference>
<dbReference type="PANTHER" id="PTHR40074">
    <property type="entry name" value="O-ACETYLTRANSFERASE WECH"/>
    <property type="match status" value="1"/>
</dbReference>
<evidence type="ECO:0000259" key="8">
    <source>
        <dbReference type="Pfam" id="PF01757"/>
    </source>
</evidence>
<keyword evidence="9" id="KW-0012">Acyltransferase</keyword>
<gene>
    <name evidence="9" type="ORF">PO382_15015</name>
</gene>
<keyword evidence="6 7" id="KW-0472">Membrane</keyword>
<accession>A0AAW6HIK2</accession>
<dbReference type="PANTHER" id="PTHR40074:SF2">
    <property type="entry name" value="O-ACETYLTRANSFERASE WECH"/>
    <property type="match status" value="1"/>
</dbReference>
<evidence type="ECO:0000256" key="1">
    <source>
        <dbReference type="ARBA" id="ARBA00004651"/>
    </source>
</evidence>
<dbReference type="GO" id="GO:0005886">
    <property type="term" value="C:plasma membrane"/>
    <property type="evidence" value="ECO:0007669"/>
    <property type="project" value="UniProtKB-SubCell"/>
</dbReference>
<name>A0AAW6HIK2_BACOV</name>
<keyword evidence="9" id="KW-0808">Transferase</keyword>
<keyword evidence="5 7" id="KW-1133">Transmembrane helix</keyword>
<feature type="transmembrane region" description="Helical" evidence="7">
    <location>
        <begin position="12"/>
        <end position="31"/>
    </location>
</feature>
<dbReference type="EMBL" id="JAQNZF010000019">
    <property type="protein sequence ID" value="MDC2743532.1"/>
    <property type="molecule type" value="Genomic_DNA"/>
</dbReference>
<comment type="subcellular location">
    <subcellularLocation>
        <location evidence="1">Cell membrane</location>
        <topology evidence="1">Multi-pass membrane protein</topology>
    </subcellularLocation>
</comment>
<comment type="similarity">
    <text evidence="2">Belongs to the acyltransferase 3 family.</text>
</comment>
<keyword evidence="4 7" id="KW-0812">Transmembrane</keyword>
<evidence type="ECO:0000256" key="7">
    <source>
        <dbReference type="SAM" id="Phobius"/>
    </source>
</evidence>
<feature type="transmembrane region" description="Helical" evidence="7">
    <location>
        <begin position="37"/>
        <end position="55"/>
    </location>
</feature>
<evidence type="ECO:0000256" key="5">
    <source>
        <dbReference type="ARBA" id="ARBA00022989"/>
    </source>
</evidence>
<evidence type="ECO:0000313" key="9">
    <source>
        <dbReference type="EMBL" id="MDC2743532.1"/>
    </source>
</evidence>
<protein>
    <submittedName>
        <fullName evidence="9">Acyltransferase family protein</fullName>
    </submittedName>
</protein>
<dbReference type="GO" id="GO:0009246">
    <property type="term" value="P:enterobacterial common antigen biosynthetic process"/>
    <property type="evidence" value="ECO:0007669"/>
    <property type="project" value="TreeGrafter"/>
</dbReference>
<evidence type="ECO:0000256" key="6">
    <source>
        <dbReference type="ARBA" id="ARBA00023136"/>
    </source>
</evidence>
<feature type="transmembrane region" description="Helical" evidence="7">
    <location>
        <begin position="67"/>
        <end position="85"/>
    </location>
</feature>
<proteinExistence type="inferred from homology"/>
<dbReference type="InterPro" id="IPR002656">
    <property type="entry name" value="Acyl_transf_3_dom"/>
</dbReference>
<comment type="caution">
    <text evidence="9">The sequence shown here is derived from an EMBL/GenBank/DDBJ whole genome shotgun (WGS) entry which is preliminary data.</text>
</comment>
<feature type="transmembrane region" description="Helical" evidence="7">
    <location>
        <begin position="122"/>
        <end position="139"/>
    </location>
</feature>
<feature type="domain" description="Acyltransferase 3" evidence="8">
    <location>
        <begin position="9"/>
        <end position="192"/>
    </location>
</feature>
<sequence>MEKNSRKDSFDVVKCFAAFFVVQLHTIPATVCPLLNVIARLAVPLFFLITGYYYTSIVEKGKYGVQLKKIFLLAIASSLFYWIYYGCMALKNNVFYQWFMDTFNSISILNWVLINDTPGIGHLWYLYAMLYSFIAIYVIDKLKIKVKWVIPILFLIGLYVGCKGWPYSWYRNWAFMGVPYILLGRIIFEYKEMLIYKLGGGKNSLLYSCCYYRPVG</sequence>
<keyword evidence="3" id="KW-1003">Cell membrane</keyword>
<feature type="transmembrane region" description="Helical" evidence="7">
    <location>
        <begin position="146"/>
        <end position="166"/>
    </location>
</feature>
<dbReference type="RefSeq" id="WP_138343526.1">
    <property type="nucleotide sequence ID" value="NZ_JADNLL010000036.1"/>
</dbReference>
<dbReference type="GO" id="GO:0016413">
    <property type="term" value="F:O-acetyltransferase activity"/>
    <property type="evidence" value="ECO:0007669"/>
    <property type="project" value="TreeGrafter"/>
</dbReference>